<dbReference type="Proteomes" id="UP001434883">
    <property type="component" value="Unassembled WGS sequence"/>
</dbReference>
<feature type="region of interest" description="Disordered" evidence="1">
    <location>
        <begin position="78"/>
        <end position="103"/>
    </location>
</feature>
<gene>
    <name evidence="2" type="ORF">XENOCAPTIV_001950</name>
</gene>
<evidence type="ECO:0000313" key="3">
    <source>
        <dbReference type="Proteomes" id="UP001434883"/>
    </source>
</evidence>
<reference evidence="2 3" key="1">
    <citation type="submission" date="2021-06" db="EMBL/GenBank/DDBJ databases">
        <authorList>
            <person name="Palmer J.M."/>
        </authorList>
    </citation>
    <scope>NUCLEOTIDE SEQUENCE [LARGE SCALE GENOMIC DNA]</scope>
    <source>
        <strain evidence="2 3">XC_2019</strain>
        <tissue evidence="2">Muscle</tissue>
    </source>
</reference>
<evidence type="ECO:0000313" key="2">
    <source>
        <dbReference type="EMBL" id="MEQ2191743.1"/>
    </source>
</evidence>
<dbReference type="EMBL" id="JAHRIN010001189">
    <property type="protein sequence ID" value="MEQ2191743.1"/>
    <property type="molecule type" value="Genomic_DNA"/>
</dbReference>
<evidence type="ECO:0000256" key="1">
    <source>
        <dbReference type="SAM" id="MobiDB-lite"/>
    </source>
</evidence>
<proteinExistence type="predicted"/>
<keyword evidence="3" id="KW-1185">Reference proteome</keyword>
<sequence>MLHPPNAAQPGARVTERSIRGRAPQHAKDWAPRWPHTSIPEAPQKADHSYSCTAYSAAPSRPAPPLKRSHIPINAVHCPAKTLPPVPGALPTRRTGHRTQGHA</sequence>
<accession>A0ABV0Q8C7</accession>
<feature type="region of interest" description="Disordered" evidence="1">
    <location>
        <begin position="1"/>
        <end position="47"/>
    </location>
</feature>
<feature type="compositionally biased region" description="Basic residues" evidence="1">
    <location>
        <begin position="94"/>
        <end position="103"/>
    </location>
</feature>
<organism evidence="2 3">
    <name type="scientific">Xenoophorus captivus</name>
    <dbReference type="NCBI Taxonomy" id="1517983"/>
    <lineage>
        <taxon>Eukaryota</taxon>
        <taxon>Metazoa</taxon>
        <taxon>Chordata</taxon>
        <taxon>Craniata</taxon>
        <taxon>Vertebrata</taxon>
        <taxon>Euteleostomi</taxon>
        <taxon>Actinopterygii</taxon>
        <taxon>Neopterygii</taxon>
        <taxon>Teleostei</taxon>
        <taxon>Neoteleostei</taxon>
        <taxon>Acanthomorphata</taxon>
        <taxon>Ovalentaria</taxon>
        <taxon>Atherinomorphae</taxon>
        <taxon>Cyprinodontiformes</taxon>
        <taxon>Goodeidae</taxon>
        <taxon>Xenoophorus</taxon>
    </lineage>
</organism>
<protein>
    <submittedName>
        <fullName evidence="2">Uncharacterized protein</fullName>
    </submittedName>
</protein>
<comment type="caution">
    <text evidence="2">The sequence shown here is derived from an EMBL/GenBank/DDBJ whole genome shotgun (WGS) entry which is preliminary data.</text>
</comment>
<name>A0ABV0Q8C7_9TELE</name>